<keyword evidence="3" id="KW-1185">Reference proteome</keyword>
<evidence type="ECO:0000259" key="1">
    <source>
        <dbReference type="Pfam" id="PF13349"/>
    </source>
</evidence>
<dbReference type="InterPro" id="IPR025164">
    <property type="entry name" value="Toastrack_DUF4097"/>
</dbReference>
<name>A0A2N3VLL1_9NOCA</name>
<dbReference type="Proteomes" id="UP000233766">
    <property type="component" value="Unassembled WGS sequence"/>
</dbReference>
<dbReference type="EMBL" id="PJMW01000002">
    <property type="protein sequence ID" value="PKV82507.1"/>
    <property type="molecule type" value="Genomic_DNA"/>
</dbReference>
<gene>
    <name evidence="2" type="ORF">ATK86_6997</name>
</gene>
<dbReference type="AlphaFoldDB" id="A0A2N3VLL1"/>
<dbReference type="OrthoDB" id="3252095at2"/>
<evidence type="ECO:0000313" key="3">
    <source>
        <dbReference type="Proteomes" id="UP000233766"/>
    </source>
</evidence>
<comment type="caution">
    <text evidence="2">The sequence shown here is derived from an EMBL/GenBank/DDBJ whole genome shotgun (WGS) entry which is preliminary data.</text>
</comment>
<evidence type="ECO:0000313" key="2">
    <source>
        <dbReference type="EMBL" id="PKV82507.1"/>
    </source>
</evidence>
<proteinExistence type="predicted"/>
<protein>
    <recommendedName>
        <fullName evidence="1">DUF4097 domain-containing protein</fullName>
    </recommendedName>
</protein>
<accession>A0A2N3VLL1</accession>
<dbReference type="RefSeq" id="WP_101468051.1">
    <property type="nucleotide sequence ID" value="NZ_PJMW01000002.1"/>
</dbReference>
<reference evidence="2 3" key="1">
    <citation type="submission" date="2017-12" db="EMBL/GenBank/DDBJ databases">
        <title>Sequencing the genomes of 1000 Actinobacteria strains.</title>
        <authorList>
            <person name="Klenk H.-P."/>
        </authorList>
    </citation>
    <scope>NUCLEOTIDE SEQUENCE [LARGE SCALE GENOMIC DNA]</scope>
    <source>
        <strain evidence="2 3">DSM 44489</strain>
    </source>
</reference>
<sequence length="214" mass="22248">MPTFQTPQPIAVTVDVPCGDVTVIASDRTDSVVAIRPADTSSKADIRAAEQLRVEFADGTLTVVAPKKWKGFTPFGGNPTVSVTVEVPAGSALDATLAMGQLVSVGEFGRCDLEVSAGDIVVEHPRGSVSAKTAKGNIRVDEAARGILRLETSMGDLEVGIRAGSAARLEANALYGSVHNRLDPIDQPQATGEAVQVFARNLYGNVTVGHGALV</sequence>
<dbReference type="Pfam" id="PF13349">
    <property type="entry name" value="DUF4097"/>
    <property type="match status" value="1"/>
</dbReference>
<organism evidence="2 3">
    <name type="scientific">Nocardia fluminea</name>
    <dbReference type="NCBI Taxonomy" id="134984"/>
    <lineage>
        <taxon>Bacteria</taxon>
        <taxon>Bacillati</taxon>
        <taxon>Actinomycetota</taxon>
        <taxon>Actinomycetes</taxon>
        <taxon>Mycobacteriales</taxon>
        <taxon>Nocardiaceae</taxon>
        <taxon>Nocardia</taxon>
    </lineage>
</organism>
<feature type="domain" description="DUF4097" evidence="1">
    <location>
        <begin position="108"/>
        <end position="190"/>
    </location>
</feature>